<name>A0ABW5ARY6_9FLAO</name>
<dbReference type="Pfam" id="PF01408">
    <property type="entry name" value="GFO_IDH_MocA"/>
    <property type="match status" value="1"/>
</dbReference>
<comment type="caution">
    <text evidence="5">The sequence shown here is derived from an EMBL/GenBank/DDBJ whole genome shotgun (WGS) entry which is preliminary data.</text>
</comment>
<organism evidence="5 6">
    <name type="scientific">Aquimarina celericrescens</name>
    <dbReference type="NCBI Taxonomy" id="1964542"/>
    <lineage>
        <taxon>Bacteria</taxon>
        <taxon>Pseudomonadati</taxon>
        <taxon>Bacteroidota</taxon>
        <taxon>Flavobacteriia</taxon>
        <taxon>Flavobacteriales</taxon>
        <taxon>Flavobacteriaceae</taxon>
        <taxon>Aquimarina</taxon>
    </lineage>
</organism>
<evidence type="ECO:0000313" key="5">
    <source>
        <dbReference type="EMBL" id="MFD2185491.1"/>
    </source>
</evidence>
<protein>
    <submittedName>
        <fullName evidence="5">Gfo/Idh/MocA family oxidoreductase</fullName>
    </submittedName>
</protein>
<dbReference type="PANTHER" id="PTHR22604">
    <property type="entry name" value="OXIDOREDUCTASES"/>
    <property type="match status" value="1"/>
</dbReference>
<feature type="domain" description="Gfo/Idh/MocA-like oxidoreductase N-terminal" evidence="3">
    <location>
        <begin position="7"/>
        <end position="124"/>
    </location>
</feature>
<dbReference type="InterPro" id="IPR000683">
    <property type="entry name" value="Gfo/Idh/MocA-like_OxRdtase_N"/>
</dbReference>
<comment type="similarity">
    <text evidence="1">Belongs to the Gfo/Idh/MocA family.</text>
</comment>
<dbReference type="EMBL" id="JBHUHY010000002">
    <property type="protein sequence ID" value="MFD2185491.1"/>
    <property type="molecule type" value="Genomic_DNA"/>
</dbReference>
<dbReference type="RefSeq" id="WP_378318459.1">
    <property type="nucleotide sequence ID" value="NZ_JBHUHY010000002.1"/>
</dbReference>
<evidence type="ECO:0000313" key="6">
    <source>
        <dbReference type="Proteomes" id="UP001597344"/>
    </source>
</evidence>
<evidence type="ECO:0000259" key="3">
    <source>
        <dbReference type="Pfam" id="PF01408"/>
    </source>
</evidence>
<sequence length="325" mass="36695">MEQHKIIKWGILGCGKIAHKFAEDLTTITNAKLHAVGSRDIQKAKNFASKYDADFYYGSYMQLSNDVEIDVVYIATPHVFHYENTLMCLTHKKAVLCEKPLAMNSFQVKEMIKTAKKNEVFLMEALWTYFLPHYEYVLDLIESKELGVIRSLKADFGFMTNFDATSRIFNKQLGGGSLLDVGIYPLFAALSILGYPDKVEAKATIGKTGVDETCSIGLHYNNGITASLFSAITKKTSTEATIELENGIININSRFHEPTSITIYQDGKSKVYEFPVDTNGYSYEATHVNQMLLQNRTESTIMTFDKSLELINLLDTVREKIGLYY</sequence>
<accession>A0ABW5ARY6</accession>
<keyword evidence="2" id="KW-0560">Oxidoreductase</keyword>
<keyword evidence="6" id="KW-1185">Reference proteome</keyword>
<dbReference type="Gene3D" id="3.30.360.10">
    <property type="entry name" value="Dihydrodipicolinate Reductase, domain 2"/>
    <property type="match status" value="1"/>
</dbReference>
<dbReference type="InterPro" id="IPR036291">
    <property type="entry name" value="NAD(P)-bd_dom_sf"/>
</dbReference>
<dbReference type="InterPro" id="IPR055170">
    <property type="entry name" value="GFO_IDH_MocA-like_dom"/>
</dbReference>
<evidence type="ECO:0000259" key="4">
    <source>
        <dbReference type="Pfam" id="PF22725"/>
    </source>
</evidence>
<dbReference type="SUPFAM" id="SSF55347">
    <property type="entry name" value="Glyceraldehyde-3-phosphate dehydrogenase-like, C-terminal domain"/>
    <property type="match status" value="1"/>
</dbReference>
<dbReference type="Proteomes" id="UP001597344">
    <property type="component" value="Unassembled WGS sequence"/>
</dbReference>
<feature type="domain" description="GFO/IDH/MocA-like oxidoreductase" evidence="4">
    <location>
        <begin position="136"/>
        <end position="244"/>
    </location>
</feature>
<proteinExistence type="inferred from homology"/>
<dbReference type="Pfam" id="PF22725">
    <property type="entry name" value="GFO_IDH_MocA_C3"/>
    <property type="match status" value="1"/>
</dbReference>
<dbReference type="Gene3D" id="3.40.50.720">
    <property type="entry name" value="NAD(P)-binding Rossmann-like Domain"/>
    <property type="match status" value="1"/>
</dbReference>
<dbReference type="SUPFAM" id="SSF51735">
    <property type="entry name" value="NAD(P)-binding Rossmann-fold domains"/>
    <property type="match status" value="1"/>
</dbReference>
<dbReference type="InterPro" id="IPR050984">
    <property type="entry name" value="Gfo/Idh/MocA_domain"/>
</dbReference>
<evidence type="ECO:0000256" key="1">
    <source>
        <dbReference type="ARBA" id="ARBA00010928"/>
    </source>
</evidence>
<dbReference type="PANTHER" id="PTHR22604:SF105">
    <property type="entry name" value="TRANS-1,2-DIHYDROBENZENE-1,2-DIOL DEHYDROGENASE"/>
    <property type="match status" value="1"/>
</dbReference>
<gene>
    <name evidence="5" type="ORF">ACFSJT_01695</name>
</gene>
<evidence type="ECO:0000256" key="2">
    <source>
        <dbReference type="ARBA" id="ARBA00023002"/>
    </source>
</evidence>
<reference evidence="6" key="1">
    <citation type="journal article" date="2019" name="Int. J. Syst. Evol. Microbiol.">
        <title>The Global Catalogue of Microorganisms (GCM) 10K type strain sequencing project: providing services to taxonomists for standard genome sequencing and annotation.</title>
        <authorList>
            <consortium name="The Broad Institute Genomics Platform"/>
            <consortium name="The Broad Institute Genome Sequencing Center for Infectious Disease"/>
            <person name="Wu L."/>
            <person name="Ma J."/>
        </authorList>
    </citation>
    <scope>NUCLEOTIDE SEQUENCE [LARGE SCALE GENOMIC DNA]</scope>
    <source>
        <strain evidence="6">DT92</strain>
    </source>
</reference>